<accession>A0A238WY01</accession>
<feature type="binding site" evidence="6">
    <location>
        <position position="349"/>
    </location>
    <ligand>
        <name>Zn(2+)</name>
        <dbReference type="ChEBI" id="CHEBI:29105"/>
        <label>1</label>
    </ligand>
</feature>
<feature type="binding site" evidence="6">
    <location>
        <position position="132"/>
    </location>
    <ligand>
        <name>substrate</name>
    </ligand>
</feature>
<evidence type="ECO:0000256" key="4">
    <source>
        <dbReference type="ARBA" id="ARBA00022801"/>
    </source>
</evidence>
<dbReference type="Pfam" id="PF12890">
    <property type="entry name" value="DHOase"/>
    <property type="match status" value="1"/>
</dbReference>
<feature type="domain" description="Dihydroorotase catalytic" evidence="8">
    <location>
        <begin position="88"/>
        <end position="276"/>
    </location>
</feature>
<dbReference type="SUPFAM" id="SSF51338">
    <property type="entry name" value="Composite domain of metallo-dependent hydrolases"/>
    <property type="match status" value="1"/>
</dbReference>
<evidence type="ECO:0000313" key="10">
    <source>
        <dbReference type="Proteomes" id="UP000198348"/>
    </source>
</evidence>
<feature type="active site" evidence="6">
    <location>
        <position position="349"/>
    </location>
</feature>
<comment type="similarity">
    <text evidence="2 6">Belongs to the metallo-dependent hydrolases superfamily. DHOase family. Class I DHOase subfamily.</text>
</comment>
<dbReference type="Gene3D" id="3.20.20.140">
    <property type="entry name" value="Metal-dependent hydrolases"/>
    <property type="match status" value="1"/>
</dbReference>
<comment type="catalytic activity">
    <reaction evidence="6">
        <text>(S)-dihydroorotate + H2O = N-carbamoyl-L-aspartate + H(+)</text>
        <dbReference type="Rhea" id="RHEA:24296"/>
        <dbReference type="ChEBI" id="CHEBI:15377"/>
        <dbReference type="ChEBI" id="CHEBI:15378"/>
        <dbReference type="ChEBI" id="CHEBI:30864"/>
        <dbReference type="ChEBI" id="CHEBI:32814"/>
        <dbReference type="EC" id="3.5.2.3"/>
    </reaction>
</comment>
<keyword evidence="3 6" id="KW-0479">Metal-binding</keyword>
<dbReference type="AlphaFoldDB" id="A0A238WY01"/>
<keyword evidence="6" id="KW-0862">Zinc</keyword>
<dbReference type="InterPro" id="IPR050138">
    <property type="entry name" value="DHOase/Allantoinase_Hydrolase"/>
</dbReference>
<dbReference type="SUPFAM" id="SSF51556">
    <property type="entry name" value="Metallo-dependent hydrolases"/>
    <property type="match status" value="1"/>
</dbReference>
<proteinExistence type="inferred from homology"/>
<dbReference type="GO" id="GO:0008270">
    <property type="term" value="F:zinc ion binding"/>
    <property type="evidence" value="ECO:0007669"/>
    <property type="project" value="UniProtKB-UniRule"/>
</dbReference>
<comment type="function">
    <text evidence="1 6">Catalyzes the reversible cyclization of carbamoyl aspartate to dihydroorotate.</text>
</comment>
<gene>
    <name evidence="6" type="primary">pyrC</name>
    <name evidence="9" type="ORF">SAMN06265360_10857</name>
</gene>
<feature type="binding site" evidence="6">
    <location>
        <position position="353"/>
    </location>
    <ligand>
        <name>substrate</name>
    </ligand>
</feature>
<feature type="binding site" evidence="6">
    <location>
        <position position="322"/>
    </location>
    <ligand>
        <name>substrate</name>
    </ligand>
</feature>
<dbReference type="GO" id="GO:0005737">
    <property type="term" value="C:cytoplasm"/>
    <property type="evidence" value="ECO:0007669"/>
    <property type="project" value="TreeGrafter"/>
</dbReference>
<feature type="binding site" evidence="6">
    <location>
        <position position="272"/>
    </location>
    <ligand>
        <name>Zn(2+)</name>
        <dbReference type="ChEBI" id="CHEBI:29105"/>
        <label>2</label>
    </ligand>
</feature>
<feature type="binding site" evidence="6">
    <location>
        <position position="100"/>
    </location>
    <ligand>
        <name>Zn(2+)</name>
        <dbReference type="ChEBI" id="CHEBI:29105"/>
        <label>1</label>
    </ligand>
</feature>
<dbReference type="NCBIfam" id="TIGR00857">
    <property type="entry name" value="pyrC_multi"/>
    <property type="match status" value="1"/>
</dbReference>
<evidence type="ECO:0000256" key="1">
    <source>
        <dbReference type="ARBA" id="ARBA00002368"/>
    </source>
</evidence>
<evidence type="ECO:0000256" key="7">
    <source>
        <dbReference type="SAM" id="MobiDB-lite"/>
    </source>
</evidence>
<reference evidence="9 10" key="1">
    <citation type="submission" date="2017-06" db="EMBL/GenBank/DDBJ databases">
        <authorList>
            <person name="Kim H.J."/>
            <person name="Triplett B.A."/>
        </authorList>
    </citation>
    <scope>NUCLEOTIDE SEQUENCE [LARGE SCALE GENOMIC DNA]</scope>
    <source>
        <strain evidence="9 10">DSM 45207</strain>
    </source>
</reference>
<feature type="compositionally biased region" description="Basic and acidic residues" evidence="7">
    <location>
        <begin position="1"/>
        <end position="17"/>
    </location>
</feature>
<dbReference type="GO" id="GO:0006145">
    <property type="term" value="P:purine nucleobase catabolic process"/>
    <property type="evidence" value="ECO:0007669"/>
    <property type="project" value="TreeGrafter"/>
</dbReference>
<dbReference type="CDD" id="cd01317">
    <property type="entry name" value="DHOase_IIa"/>
    <property type="match status" value="1"/>
</dbReference>
<comment type="pathway">
    <text evidence="6">Pyrimidine metabolism; UMP biosynthesis via de novo pathway; (S)-dihydroorotate from bicarbonate: step 3/3.</text>
</comment>
<dbReference type="Gene3D" id="2.30.40.10">
    <property type="entry name" value="Urease, subunit C, domain 1"/>
    <property type="match status" value="1"/>
</dbReference>
<evidence type="ECO:0000256" key="2">
    <source>
        <dbReference type="ARBA" id="ARBA00010286"/>
    </source>
</evidence>
<dbReference type="PANTHER" id="PTHR43668:SF2">
    <property type="entry name" value="ALLANTOINASE"/>
    <property type="match status" value="1"/>
</dbReference>
<feature type="binding site" evidence="6">
    <location>
        <position position="192"/>
    </location>
    <ligand>
        <name>Zn(2+)</name>
        <dbReference type="ChEBI" id="CHEBI:29105"/>
        <label>2</label>
    </ligand>
</feature>
<evidence type="ECO:0000259" key="8">
    <source>
        <dbReference type="Pfam" id="PF12890"/>
    </source>
</evidence>
<feature type="binding site" evidence="6">
    <location>
        <position position="219"/>
    </location>
    <ligand>
        <name>Zn(2+)</name>
        <dbReference type="ChEBI" id="CHEBI:29105"/>
        <label>2</label>
    </ligand>
</feature>
<comment type="cofactor">
    <cofactor evidence="6">
        <name>Zn(2+)</name>
        <dbReference type="ChEBI" id="CHEBI:29105"/>
    </cofactor>
    <text evidence="6">Binds 2 Zn(2+) ions per subunit.</text>
</comment>
<evidence type="ECO:0000256" key="3">
    <source>
        <dbReference type="ARBA" id="ARBA00022723"/>
    </source>
</evidence>
<name>A0A238WY01_9PSEU</name>
<dbReference type="EC" id="3.5.2.3" evidence="6"/>
<keyword evidence="5 6" id="KW-0665">Pyrimidine biosynthesis</keyword>
<dbReference type="UniPathway" id="UPA00070">
    <property type="reaction ID" value="UER00117"/>
</dbReference>
<dbReference type="InterPro" id="IPR004722">
    <property type="entry name" value="DHOase"/>
</dbReference>
<dbReference type="EMBL" id="FZNW01000008">
    <property type="protein sequence ID" value="SNR51406.1"/>
    <property type="molecule type" value="Genomic_DNA"/>
</dbReference>
<dbReference type="Proteomes" id="UP000198348">
    <property type="component" value="Unassembled WGS sequence"/>
</dbReference>
<feature type="binding site" evidence="6">
    <location>
        <position position="98"/>
    </location>
    <ligand>
        <name>Zn(2+)</name>
        <dbReference type="ChEBI" id="CHEBI:29105"/>
        <label>1</label>
    </ligand>
</feature>
<dbReference type="InterPro" id="IPR024403">
    <property type="entry name" value="DHOase_cat"/>
</dbReference>
<dbReference type="GO" id="GO:0004038">
    <property type="term" value="F:allantoinase activity"/>
    <property type="evidence" value="ECO:0007669"/>
    <property type="project" value="TreeGrafter"/>
</dbReference>
<evidence type="ECO:0000256" key="5">
    <source>
        <dbReference type="ARBA" id="ARBA00022975"/>
    </source>
</evidence>
<keyword evidence="10" id="KW-1185">Reference proteome</keyword>
<keyword evidence="4 6" id="KW-0378">Hydrolase</keyword>
<protein>
    <recommendedName>
        <fullName evidence="6">Dihydroorotase</fullName>
        <shortName evidence="6">DHOase</shortName>
        <ecNumber evidence="6">3.5.2.3</ecNumber>
    </recommendedName>
</protein>
<dbReference type="InterPro" id="IPR032466">
    <property type="entry name" value="Metal_Hydrolase"/>
</dbReference>
<feature type="binding site" evidence="6">
    <location>
        <begin position="367"/>
        <end position="368"/>
    </location>
    <ligand>
        <name>substrate</name>
    </ligand>
</feature>
<dbReference type="GO" id="GO:0044205">
    <property type="term" value="P:'de novo' UMP biosynthetic process"/>
    <property type="evidence" value="ECO:0007669"/>
    <property type="project" value="UniProtKB-UniRule"/>
</dbReference>
<dbReference type="InterPro" id="IPR011059">
    <property type="entry name" value="Metal-dep_hydrolase_composite"/>
</dbReference>
<dbReference type="PANTHER" id="PTHR43668">
    <property type="entry name" value="ALLANTOINASE"/>
    <property type="match status" value="1"/>
</dbReference>
<evidence type="ECO:0000256" key="6">
    <source>
        <dbReference type="HAMAP-Rule" id="MF_00220"/>
    </source>
</evidence>
<dbReference type="NCBIfam" id="NF006836">
    <property type="entry name" value="PRK09357.1-1"/>
    <property type="match status" value="1"/>
</dbReference>
<organism evidence="9 10">
    <name type="scientific">Haloechinothrix alba</name>
    <dbReference type="NCBI Taxonomy" id="664784"/>
    <lineage>
        <taxon>Bacteria</taxon>
        <taxon>Bacillati</taxon>
        <taxon>Actinomycetota</taxon>
        <taxon>Actinomycetes</taxon>
        <taxon>Pseudonocardiales</taxon>
        <taxon>Pseudonocardiaceae</taxon>
        <taxon>Haloechinothrix</taxon>
    </lineage>
</organism>
<dbReference type="PROSITE" id="PS00483">
    <property type="entry name" value="DIHYDROOROTASE_2"/>
    <property type="match status" value="1"/>
</dbReference>
<dbReference type="GO" id="GO:0004151">
    <property type="term" value="F:dihydroorotase activity"/>
    <property type="evidence" value="ECO:0007669"/>
    <property type="project" value="UniProtKB-UniRule"/>
</dbReference>
<sequence>MTEQDAGGHEESGRSDDAPPVVPTGAGRSAGGDGPRDRGSVLITNAVPYGEGDPVDVLTVNGVIAEIGPVGSVRASGEATDVLDAAGGVLLPGFVDLHTHLREPGREDAETVRSGATAAALGGYTAVFAMANTDPVADNALVTEHVWRAGRQVGLVDVHPVGAVTVGLEGAKLAELGTMAGSAAAVRVFSDDGHCVDDPLIMRRALEYSTALDAVIAQHAEEPRLTAGAQAHEGERAARLGLAGWPSSAEESIVARDCILAAHAGARLHVCHVSTEGTADVLRWGKPRHPSGPAAISAEVTPHHLLLTDERLTGYDPVNKVNPPLRTSSDAAALADALAEGVIDCVATDHAPHAVQDKDAEWAAARPGMLGLQTALSVVVRTMLRPGLLDWRGVARVMSERPAEIARLPDQGRPIEVGEPANLAIVDQDAEWTVRGAELASIASNTPYEGMRLPAKVRATVLRGRVTARDTATSPTEG</sequence>
<dbReference type="InterPro" id="IPR002195">
    <property type="entry name" value="Dihydroorotase_CS"/>
</dbReference>
<feature type="region of interest" description="Disordered" evidence="7">
    <location>
        <begin position="1"/>
        <end position="41"/>
    </location>
</feature>
<dbReference type="HAMAP" id="MF_00220_B">
    <property type="entry name" value="PyrC_classI_B"/>
    <property type="match status" value="1"/>
</dbReference>
<feature type="binding site" evidence="6">
    <location>
        <begin position="100"/>
        <end position="102"/>
    </location>
    <ligand>
        <name>substrate</name>
    </ligand>
</feature>
<evidence type="ECO:0000313" key="9">
    <source>
        <dbReference type="EMBL" id="SNR51406.1"/>
    </source>
</evidence>
<feature type="binding site" evidence="6">
    <location>
        <position position="192"/>
    </location>
    <ligand>
        <name>Zn(2+)</name>
        <dbReference type="ChEBI" id="CHEBI:29105"/>
        <label>1</label>
    </ligand>
</feature>